<keyword evidence="3" id="KW-1185">Reference proteome</keyword>
<evidence type="ECO:0000313" key="2">
    <source>
        <dbReference type="EMBL" id="QEE30927.1"/>
    </source>
</evidence>
<name>A0A5B9EKH8_9BACT</name>
<dbReference type="Proteomes" id="UP000321820">
    <property type="component" value="Chromosome"/>
</dbReference>
<dbReference type="InterPro" id="IPR025902">
    <property type="entry name" value="LssY-like-C_dom"/>
</dbReference>
<feature type="domain" description="LssY-like C-terminal" evidence="1">
    <location>
        <begin position="284"/>
        <end position="466"/>
    </location>
</feature>
<accession>A0A5B9EKH8</accession>
<sequence length="473" mass="50936">MYMSRPPASMEASMKRTCEVLVLPVTPWQPPKPSVAAARAVAAATRLKNCATSAFIGLSKSCGLLATEYLIPGYQPRAKVVTPWNESRMVKLPVYLAWPLVLSTAVLAQQQEAPQQRVTAIPSMRAKQGTQPLPQRKSSYSFTLANTTWLDTGVTVAAGERLKLSAKGSFQLADGRKSGPAGVDRGWRDLLASFPMNAAPVGSLIGRVSDAGASIPFPIGEDDTVTAPTTGHLYLGVNLPDSITATGSFTVKLEFPKPEAVAPKALAATPMQDLTSMISPDTFAEVPRRVSDQQGNVGDMVNFALVGTRGQVEQAFKAAGWVQVDQSVDAAIVHGIMSTLSHEAYLQMPMSTLYLFDRPQDLSYARAEAISVVAVRHHLRVWNSGKTINDVPLWVGSATHDNGFEKDQRNGQVTHHIDPDIDIERKFILDSFDAAGVFSSAAYVLPDDPFSSGKTATGGEFHSDGRILVMMLK</sequence>
<dbReference type="AlphaFoldDB" id="A0A5B9EKH8"/>
<evidence type="ECO:0000313" key="3">
    <source>
        <dbReference type="Proteomes" id="UP000321820"/>
    </source>
</evidence>
<evidence type="ECO:0000259" key="1">
    <source>
        <dbReference type="Pfam" id="PF14067"/>
    </source>
</evidence>
<proteinExistence type="predicted"/>
<dbReference type="Gene3D" id="2.60.120.430">
    <property type="entry name" value="Galactose-binding lectin"/>
    <property type="match status" value="1"/>
</dbReference>
<protein>
    <recommendedName>
        <fullName evidence="1">LssY-like C-terminal domain-containing protein</fullName>
    </recommendedName>
</protein>
<dbReference type="KEGG" id="talb:FTW19_24755"/>
<dbReference type="OrthoDB" id="3725455at2"/>
<reference evidence="2 3" key="1">
    <citation type="submission" date="2019-08" db="EMBL/GenBank/DDBJ databases">
        <title>Complete genome sequence of Terriglobus albidus strain ORNL.</title>
        <authorList>
            <person name="Podar M."/>
        </authorList>
    </citation>
    <scope>NUCLEOTIDE SEQUENCE [LARGE SCALE GENOMIC DNA]</scope>
    <source>
        <strain evidence="2 3">ORNL</strain>
    </source>
</reference>
<dbReference type="Pfam" id="PF14067">
    <property type="entry name" value="LssY_C"/>
    <property type="match status" value="1"/>
</dbReference>
<organism evidence="2 3">
    <name type="scientific">Terriglobus albidus</name>
    <dbReference type="NCBI Taxonomy" id="1592106"/>
    <lineage>
        <taxon>Bacteria</taxon>
        <taxon>Pseudomonadati</taxon>
        <taxon>Acidobacteriota</taxon>
        <taxon>Terriglobia</taxon>
        <taxon>Terriglobales</taxon>
        <taxon>Acidobacteriaceae</taxon>
        <taxon>Terriglobus</taxon>
    </lineage>
</organism>
<dbReference type="EMBL" id="CP042806">
    <property type="protein sequence ID" value="QEE30927.1"/>
    <property type="molecule type" value="Genomic_DNA"/>
</dbReference>
<gene>
    <name evidence="2" type="ORF">FTW19_24755</name>
</gene>